<reference evidence="2 3" key="1">
    <citation type="submission" date="2018-06" db="EMBL/GenBank/DDBJ databases">
        <authorList>
            <consortium name="Pathogen Informatics"/>
            <person name="Doyle S."/>
        </authorList>
    </citation>
    <scope>NUCLEOTIDE SEQUENCE [LARGE SCALE GENOMIC DNA]</scope>
    <source>
        <strain evidence="2 3">NCTC11470</strain>
    </source>
</reference>
<protein>
    <submittedName>
        <fullName evidence="2">Putative ATPase</fullName>
    </submittedName>
</protein>
<name>A0A380PRF3_YERFR</name>
<dbReference type="Pfam" id="PF13304">
    <property type="entry name" value="AAA_21"/>
    <property type="match status" value="1"/>
</dbReference>
<dbReference type="GO" id="GO:0005524">
    <property type="term" value="F:ATP binding"/>
    <property type="evidence" value="ECO:0007669"/>
    <property type="project" value="InterPro"/>
</dbReference>
<evidence type="ECO:0000313" key="2">
    <source>
        <dbReference type="EMBL" id="SUP75517.1"/>
    </source>
</evidence>
<evidence type="ECO:0000259" key="1">
    <source>
        <dbReference type="Pfam" id="PF13304"/>
    </source>
</evidence>
<dbReference type="InterPro" id="IPR014555">
    <property type="entry name" value="RecF-like"/>
</dbReference>
<dbReference type="AlphaFoldDB" id="A0A380PRF3"/>
<dbReference type="GO" id="GO:0000731">
    <property type="term" value="P:DNA synthesis involved in DNA repair"/>
    <property type="evidence" value="ECO:0007669"/>
    <property type="project" value="TreeGrafter"/>
</dbReference>
<dbReference type="PANTHER" id="PTHR32182:SF25">
    <property type="entry name" value="SLR1056 PROTEIN"/>
    <property type="match status" value="1"/>
</dbReference>
<dbReference type="InterPro" id="IPR027417">
    <property type="entry name" value="P-loop_NTPase"/>
</dbReference>
<dbReference type="PIRSF" id="PIRSF029347">
    <property type="entry name" value="RecF"/>
    <property type="match status" value="1"/>
</dbReference>
<evidence type="ECO:0000313" key="3">
    <source>
        <dbReference type="Proteomes" id="UP000254835"/>
    </source>
</evidence>
<dbReference type="SUPFAM" id="SSF52540">
    <property type="entry name" value="P-loop containing nucleoside triphosphate hydrolases"/>
    <property type="match status" value="1"/>
</dbReference>
<dbReference type="Proteomes" id="UP000254835">
    <property type="component" value="Unassembled WGS sequence"/>
</dbReference>
<dbReference type="FunFam" id="3.40.50.300:FF:002708">
    <property type="entry name" value="FeS assembly ATPase SufC"/>
    <property type="match status" value="1"/>
</dbReference>
<accession>A0A380PRF3</accession>
<proteinExistence type="predicted"/>
<dbReference type="EMBL" id="UHJA01000001">
    <property type="protein sequence ID" value="SUP75517.1"/>
    <property type="molecule type" value="Genomic_DNA"/>
</dbReference>
<dbReference type="PANTHER" id="PTHR32182">
    <property type="entry name" value="DNA REPLICATION AND REPAIR PROTEIN RECF"/>
    <property type="match status" value="1"/>
</dbReference>
<sequence>MTLKERTMITRLAISGYRSLRDVVLELGQLNVITGANGSGKSSLYRALRLLSDIGQGQVIQSLAAEGGLQSTLWAGPESFSRAMKLGEQPVQGVVRHHPVSLKLGFSGEDYGYAIDLGLPPPRESYFAKDPEIKIESLWCGDTLHHSNVFAERRGPSVRIRDAHGSWQEAHHGLAANDSMMTHSTDPRDAPEILVMRERMRAWRFYDNLRTDRSAPARQPQIGTYTPVLASDGADLAAALQTIIEIGDSDALSYTIADAFPGTTLQILPNFEILLSQQGLLRPLKVAELSDGTLRYLLLVAALLSPRPPEMMILNEPEISLHVDLLQPLARLIAQASQHTQVIVVSHAAGLVGALQQEETCRHILLDKQLSETTVQQETMPEWRWPSR</sequence>
<dbReference type="InterPro" id="IPR003959">
    <property type="entry name" value="ATPase_AAA_core"/>
</dbReference>
<dbReference type="Gene3D" id="3.40.50.300">
    <property type="entry name" value="P-loop containing nucleotide triphosphate hydrolases"/>
    <property type="match status" value="2"/>
</dbReference>
<dbReference type="GO" id="GO:0016887">
    <property type="term" value="F:ATP hydrolysis activity"/>
    <property type="evidence" value="ECO:0007669"/>
    <property type="project" value="InterPro"/>
</dbReference>
<organism evidence="2 3">
    <name type="scientific">Yersinia frederiksenii</name>
    <dbReference type="NCBI Taxonomy" id="29484"/>
    <lineage>
        <taxon>Bacteria</taxon>
        <taxon>Pseudomonadati</taxon>
        <taxon>Pseudomonadota</taxon>
        <taxon>Gammaproteobacteria</taxon>
        <taxon>Enterobacterales</taxon>
        <taxon>Yersiniaceae</taxon>
        <taxon>Yersinia</taxon>
    </lineage>
</organism>
<dbReference type="FunFam" id="3.40.50.300:FF:002534">
    <property type="entry name" value="Putative RecF protein"/>
    <property type="match status" value="1"/>
</dbReference>
<gene>
    <name evidence="2" type="ORF">NCTC11470_00530</name>
</gene>
<dbReference type="GO" id="GO:0006302">
    <property type="term" value="P:double-strand break repair"/>
    <property type="evidence" value="ECO:0007669"/>
    <property type="project" value="TreeGrafter"/>
</dbReference>
<feature type="domain" description="ATPase AAA-type core" evidence="1">
    <location>
        <begin position="30"/>
        <end position="351"/>
    </location>
</feature>